<dbReference type="GeneID" id="109020883"/>
<dbReference type="InterPro" id="IPR005162">
    <property type="entry name" value="Retrotrans_gag_dom"/>
</dbReference>
<dbReference type="Proteomes" id="UP000235220">
    <property type="component" value="Chromosome 12"/>
</dbReference>
<reference evidence="2" key="1">
    <citation type="submission" date="2025-08" db="UniProtKB">
        <authorList>
            <consortium name="RefSeq"/>
        </authorList>
    </citation>
    <scope>IDENTIFICATION</scope>
    <source>
        <tissue evidence="2">Leaves</tissue>
    </source>
</reference>
<organism evidence="1 2">
    <name type="scientific">Juglans regia</name>
    <name type="common">English walnut</name>
    <dbReference type="NCBI Taxonomy" id="51240"/>
    <lineage>
        <taxon>Eukaryota</taxon>
        <taxon>Viridiplantae</taxon>
        <taxon>Streptophyta</taxon>
        <taxon>Embryophyta</taxon>
        <taxon>Tracheophyta</taxon>
        <taxon>Spermatophyta</taxon>
        <taxon>Magnoliopsida</taxon>
        <taxon>eudicotyledons</taxon>
        <taxon>Gunneridae</taxon>
        <taxon>Pentapetalae</taxon>
        <taxon>rosids</taxon>
        <taxon>fabids</taxon>
        <taxon>Fagales</taxon>
        <taxon>Juglandaceae</taxon>
        <taxon>Juglans</taxon>
    </lineage>
</organism>
<gene>
    <name evidence="2" type="primary">LOC109020883</name>
</gene>
<proteinExistence type="predicted"/>
<dbReference type="Gramene" id="Jr12_06830_p1">
    <property type="protein sequence ID" value="cds.Jr12_06830_p1"/>
    <property type="gene ID" value="Jr12_06830"/>
</dbReference>
<evidence type="ECO:0000313" key="2">
    <source>
        <dbReference type="RefSeq" id="XP_018858956.1"/>
    </source>
</evidence>
<name>A0A2I4HS25_JUGRE</name>
<sequence>MDLEITYEICGCTEDQKVLYAGYLSQEEVGIWWDTRRQLLVRELGSPAALSWKGLKEEFDNRLFLDSVKQLKAQEFTTLTKDSLTVEQYAAKFMTLGRFAPHLISTQRMQTQKFQVGLQPMIHNQVPCLRIENYQELVNVADIAETEYRGLTAHVNSEKKRAYPFSVSGSSSDKRVMIGEDKGKDVMIGG</sequence>
<dbReference type="Pfam" id="PF03732">
    <property type="entry name" value="Retrotrans_gag"/>
    <property type="match status" value="1"/>
</dbReference>
<keyword evidence="1" id="KW-1185">Reference proteome</keyword>
<evidence type="ECO:0000313" key="1">
    <source>
        <dbReference type="Proteomes" id="UP000235220"/>
    </source>
</evidence>
<accession>A0A2I4HS25</accession>
<dbReference type="RefSeq" id="XP_018858956.1">
    <property type="nucleotide sequence ID" value="XM_019003411.1"/>
</dbReference>
<protein>
    <submittedName>
        <fullName evidence="2">Uncharacterized protein LOC109020883</fullName>
    </submittedName>
</protein>
<dbReference type="KEGG" id="jre:109020883"/>
<dbReference type="OrthoDB" id="2272416at2759"/>
<dbReference type="AlphaFoldDB" id="A0A2I4HS25"/>